<name>A0AA88RVI1_9ASTE</name>
<sequence length="135" mass="15278">MSLGIRGIRNNWRPLDNEEPRDYANRSAIQWNGVSIYPKRLGDVSMKHVVHGSILYLEGNLETKIFIDPITSFVRRIREIALQGNSRLLFLGNGSEAQPMQPPSKGVDDMDNDMRTLDISETPKDNAKEIVLGEQ</sequence>
<feature type="compositionally biased region" description="Basic and acidic residues" evidence="1">
    <location>
        <begin position="106"/>
        <end position="128"/>
    </location>
</feature>
<dbReference type="EMBL" id="JAVXUO010001702">
    <property type="protein sequence ID" value="KAK2979870.1"/>
    <property type="molecule type" value="Genomic_DNA"/>
</dbReference>
<proteinExistence type="predicted"/>
<evidence type="ECO:0000313" key="2">
    <source>
        <dbReference type="EMBL" id="KAK2979870.1"/>
    </source>
</evidence>
<evidence type="ECO:0000256" key="1">
    <source>
        <dbReference type="SAM" id="MobiDB-lite"/>
    </source>
</evidence>
<comment type="caution">
    <text evidence="2">The sequence shown here is derived from an EMBL/GenBank/DDBJ whole genome shotgun (WGS) entry which is preliminary data.</text>
</comment>
<protein>
    <submittedName>
        <fullName evidence="2">Uncharacterized protein</fullName>
    </submittedName>
</protein>
<accession>A0AA88RVI1</accession>
<gene>
    <name evidence="2" type="ORF">RJ640_024371</name>
</gene>
<reference evidence="2" key="1">
    <citation type="submission" date="2022-12" db="EMBL/GenBank/DDBJ databases">
        <title>Draft genome assemblies for two species of Escallonia (Escalloniales).</title>
        <authorList>
            <person name="Chanderbali A."/>
            <person name="Dervinis C."/>
            <person name="Anghel I."/>
            <person name="Soltis D."/>
            <person name="Soltis P."/>
            <person name="Zapata F."/>
        </authorList>
    </citation>
    <scope>NUCLEOTIDE SEQUENCE</scope>
    <source>
        <strain evidence="2">UCBG92.1500</strain>
        <tissue evidence="2">Leaf</tissue>
    </source>
</reference>
<dbReference type="AlphaFoldDB" id="A0AA88RVI1"/>
<organism evidence="2 3">
    <name type="scientific">Escallonia rubra</name>
    <dbReference type="NCBI Taxonomy" id="112253"/>
    <lineage>
        <taxon>Eukaryota</taxon>
        <taxon>Viridiplantae</taxon>
        <taxon>Streptophyta</taxon>
        <taxon>Embryophyta</taxon>
        <taxon>Tracheophyta</taxon>
        <taxon>Spermatophyta</taxon>
        <taxon>Magnoliopsida</taxon>
        <taxon>eudicotyledons</taxon>
        <taxon>Gunneridae</taxon>
        <taxon>Pentapetalae</taxon>
        <taxon>asterids</taxon>
        <taxon>campanulids</taxon>
        <taxon>Escalloniales</taxon>
        <taxon>Escalloniaceae</taxon>
        <taxon>Escallonia</taxon>
    </lineage>
</organism>
<keyword evidence="3" id="KW-1185">Reference proteome</keyword>
<dbReference type="Proteomes" id="UP001187471">
    <property type="component" value="Unassembled WGS sequence"/>
</dbReference>
<evidence type="ECO:0000313" key="3">
    <source>
        <dbReference type="Proteomes" id="UP001187471"/>
    </source>
</evidence>
<feature type="region of interest" description="Disordered" evidence="1">
    <location>
        <begin position="93"/>
        <end position="135"/>
    </location>
</feature>